<dbReference type="EMBL" id="GBXM01017810">
    <property type="protein sequence ID" value="JAH90767.1"/>
    <property type="molecule type" value="Transcribed_RNA"/>
</dbReference>
<reference evidence="1" key="2">
    <citation type="journal article" date="2015" name="Fish Shellfish Immunol.">
        <title>Early steps in the European eel (Anguilla anguilla)-Vibrio vulnificus interaction in the gills: Role of the RtxA13 toxin.</title>
        <authorList>
            <person name="Callol A."/>
            <person name="Pajuelo D."/>
            <person name="Ebbesson L."/>
            <person name="Teles M."/>
            <person name="MacKenzie S."/>
            <person name="Amaro C."/>
        </authorList>
    </citation>
    <scope>NUCLEOTIDE SEQUENCE</scope>
</reference>
<organism evidence="1">
    <name type="scientific">Anguilla anguilla</name>
    <name type="common">European freshwater eel</name>
    <name type="synonym">Muraena anguilla</name>
    <dbReference type="NCBI Taxonomy" id="7936"/>
    <lineage>
        <taxon>Eukaryota</taxon>
        <taxon>Metazoa</taxon>
        <taxon>Chordata</taxon>
        <taxon>Craniata</taxon>
        <taxon>Vertebrata</taxon>
        <taxon>Euteleostomi</taxon>
        <taxon>Actinopterygii</taxon>
        <taxon>Neopterygii</taxon>
        <taxon>Teleostei</taxon>
        <taxon>Anguilliformes</taxon>
        <taxon>Anguillidae</taxon>
        <taxon>Anguilla</taxon>
    </lineage>
</organism>
<evidence type="ECO:0000313" key="1">
    <source>
        <dbReference type="EMBL" id="JAH90767.1"/>
    </source>
</evidence>
<dbReference type="AlphaFoldDB" id="A0A0E9WKA0"/>
<accession>A0A0E9WKA0</accession>
<reference evidence="1" key="1">
    <citation type="submission" date="2014-11" db="EMBL/GenBank/DDBJ databases">
        <authorList>
            <person name="Amaro Gonzalez C."/>
        </authorList>
    </citation>
    <scope>NUCLEOTIDE SEQUENCE</scope>
</reference>
<protein>
    <submittedName>
        <fullName evidence="1">Uncharacterized protein</fullName>
    </submittedName>
</protein>
<proteinExistence type="predicted"/>
<sequence>MVLSTSCTCFKYVAVNMFKLMPCQTRHLYSATVRFKRNSLCLKVLQSLICSTVICTPPQLFSCFKHCWIYCYKLLCFTNDPDVLTIKNSLYIAGIIHSLSLPFH</sequence>
<name>A0A0E9WKA0_ANGAN</name>